<dbReference type="GO" id="GO:0015986">
    <property type="term" value="P:proton motive force-driven ATP synthesis"/>
    <property type="evidence" value="ECO:0000318"/>
    <property type="project" value="GO_Central"/>
</dbReference>
<dbReference type="EMBL" id="CM000769">
    <property type="protein sequence ID" value="EER90390.1"/>
    <property type="molecule type" value="Genomic_DNA"/>
</dbReference>
<dbReference type="AlphaFoldDB" id="C5Z1U9"/>
<proteinExistence type="predicted"/>
<dbReference type="Gramene" id="EER90390">
    <property type="protein sequence ID" value="EER90390"/>
    <property type="gene ID" value="SORBI_3010G265500"/>
</dbReference>
<protein>
    <submittedName>
        <fullName evidence="2">Uncharacterized protein</fullName>
    </submittedName>
</protein>
<keyword evidence="3" id="KW-1185">Reference proteome</keyword>
<dbReference type="InParanoid" id="C5Z1U9"/>
<gene>
    <name evidence="2" type="ORF">SORBI_3010G265500</name>
</gene>
<reference evidence="3" key="2">
    <citation type="journal article" date="2018" name="Plant J.">
        <title>The Sorghum bicolor reference genome: improved assembly, gene annotations, a transcriptome atlas, and signatures of genome organization.</title>
        <authorList>
            <person name="McCormick R.F."/>
            <person name="Truong S.K."/>
            <person name="Sreedasyam A."/>
            <person name="Jenkins J."/>
            <person name="Shu S."/>
            <person name="Sims D."/>
            <person name="Kennedy M."/>
            <person name="Amirebrahimi M."/>
            <person name="Weers B.D."/>
            <person name="McKinley B."/>
            <person name="Mattison A."/>
            <person name="Morishige D.T."/>
            <person name="Grimwood J."/>
            <person name="Schmutz J."/>
            <person name="Mullet J.E."/>
        </authorList>
    </citation>
    <scope>NUCLEOTIDE SEQUENCE [LARGE SCALE GENOMIC DNA]</scope>
    <source>
        <strain evidence="3">cv. BTx623</strain>
    </source>
</reference>
<dbReference type="HOGENOM" id="CLU_1449709_0_0_1"/>
<dbReference type="GO" id="GO:0009772">
    <property type="term" value="P:photosynthetic electron transport in photosystem II"/>
    <property type="evidence" value="ECO:0000318"/>
    <property type="project" value="GO_Central"/>
</dbReference>
<dbReference type="STRING" id="4558.C5Z1U9"/>
<dbReference type="GO" id="GO:0009773">
    <property type="term" value="P:photosynthetic electron transport in photosystem I"/>
    <property type="evidence" value="ECO:0000318"/>
    <property type="project" value="GO_Central"/>
</dbReference>
<accession>C5Z1U9</accession>
<dbReference type="FunCoup" id="C5Z1U9">
    <property type="interactions" value="37"/>
</dbReference>
<dbReference type="Proteomes" id="UP000000768">
    <property type="component" value="Chromosome 10"/>
</dbReference>
<evidence type="ECO:0000256" key="1">
    <source>
        <dbReference type="SAM" id="MobiDB-lite"/>
    </source>
</evidence>
<reference evidence="2 3" key="1">
    <citation type="journal article" date="2009" name="Nature">
        <title>The Sorghum bicolor genome and the diversification of grasses.</title>
        <authorList>
            <person name="Paterson A.H."/>
            <person name="Bowers J.E."/>
            <person name="Bruggmann R."/>
            <person name="Dubchak I."/>
            <person name="Grimwood J."/>
            <person name="Gundlach H."/>
            <person name="Haberer G."/>
            <person name="Hellsten U."/>
            <person name="Mitros T."/>
            <person name="Poliakov A."/>
            <person name="Schmutz J."/>
            <person name="Spannagl M."/>
            <person name="Tang H."/>
            <person name="Wang X."/>
            <person name="Wicker T."/>
            <person name="Bharti A.K."/>
            <person name="Chapman J."/>
            <person name="Feltus F.A."/>
            <person name="Gowik U."/>
            <person name="Grigoriev I.V."/>
            <person name="Lyons E."/>
            <person name="Maher C.A."/>
            <person name="Martis M."/>
            <person name="Narechania A."/>
            <person name="Otillar R.P."/>
            <person name="Penning B.W."/>
            <person name="Salamov A.A."/>
            <person name="Wang Y."/>
            <person name="Zhang L."/>
            <person name="Carpita N.C."/>
            <person name="Freeling M."/>
            <person name="Gingle A.R."/>
            <person name="Hash C.T."/>
            <person name="Keller B."/>
            <person name="Klein P."/>
            <person name="Kresovich S."/>
            <person name="McCann M.C."/>
            <person name="Ming R."/>
            <person name="Peterson D.G."/>
            <person name="Mehboob-ur-Rahman"/>
            <person name="Ware D."/>
            <person name="Westhoff P."/>
            <person name="Mayer K.F."/>
            <person name="Messing J."/>
            <person name="Rokhsar D.S."/>
        </authorList>
    </citation>
    <scope>NUCLEOTIDE SEQUENCE [LARGE SCALE GENOMIC DNA]</scope>
    <source>
        <strain evidence="3">cv. BTx623</strain>
    </source>
</reference>
<name>C5Z1U9_SORBI</name>
<organism evidence="2 3">
    <name type="scientific">Sorghum bicolor</name>
    <name type="common">Sorghum</name>
    <name type="synonym">Sorghum vulgare</name>
    <dbReference type="NCBI Taxonomy" id="4558"/>
    <lineage>
        <taxon>Eukaryota</taxon>
        <taxon>Viridiplantae</taxon>
        <taxon>Streptophyta</taxon>
        <taxon>Embryophyta</taxon>
        <taxon>Tracheophyta</taxon>
        <taxon>Spermatophyta</taxon>
        <taxon>Magnoliopsida</taxon>
        <taxon>Liliopsida</taxon>
        <taxon>Poales</taxon>
        <taxon>Poaceae</taxon>
        <taxon>PACMAD clade</taxon>
        <taxon>Panicoideae</taxon>
        <taxon>Andropogonodae</taxon>
        <taxon>Andropogoneae</taxon>
        <taxon>Sorghinae</taxon>
        <taxon>Sorghum</taxon>
    </lineage>
</organism>
<dbReference type="OrthoDB" id="1262810at2759"/>
<dbReference type="KEGG" id="sbi:8069189"/>
<feature type="region of interest" description="Disordered" evidence="1">
    <location>
        <begin position="20"/>
        <end position="56"/>
    </location>
</feature>
<evidence type="ECO:0000313" key="3">
    <source>
        <dbReference type="Proteomes" id="UP000000768"/>
    </source>
</evidence>
<evidence type="ECO:0000313" key="2">
    <source>
        <dbReference type="EMBL" id="EER90390.1"/>
    </source>
</evidence>
<dbReference type="OMA" id="HNHCAAN"/>
<sequence length="181" mass="18804">MDAAVSLSLSLPLHHHVHGAHPLPLPAPHHHHHHNHCAANAPSSKAHAQAPPSARLSLAVAARPISPSSPAPAVPAQAPPAARSSSRAATGYAAALADACARAGTLRRAARHARKLLVLRPGRLEVDAAAVVEQMDARVAALVRMLVAKGKTGMVAEALAEFAAICDHLLPHQPPRARHAY</sequence>
<dbReference type="eggNOG" id="ENOG502SFTA">
    <property type="taxonomic scope" value="Eukaryota"/>
</dbReference>